<evidence type="ECO:0000313" key="9">
    <source>
        <dbReference type="Proteomes" id="UP001141552"/>
    </source>
</evidence>
<organism evidence="8 9">
    <name type="scientific">Turnera subulata</name>
    <dbReference type="NCBI Taxonomy" id="218843"/>
    <lineage>
        <taxon>Eukaryota</taxon>
        <taxon>Viridiplantae</taxon>
        <taxon>Streptophyta</taxon>
        <taxon>Embryophyta</taxon>
        <taxon>Tracheophyta</taxon>
        <taxon>Spermatophyta</taxon>
        <taxon>Magnoliopsida</taxon>
        <taxon>eudicotyledons</taxon>
        <taxon>Gunneridae</taxon>
        <taxon>Pentapetalae</taxon>
        <taxon>rosids</taxon>
        <taxon>fabids</taxon>
        <taxon>Malpighiales</taxon>
        <taxon>Passifloraceae</taxon>
        <taxon>Turnera</taxon>
    </lineage>
</organism>
<dbReference type="Proteomes" id="UP001141552">
    <property type="component" value="Unassembled WGS sequence"/>
</dbReference>
<keyword evidence="9" id="KW-1185">Reference proteome</keyword>
<reference evidence="8" key="1">
    <citation type="submission" date="2022-02" db="EMBL/GenBank/DDBJ databases">
        <authorList>
            <person name="Henning P.M."/>
            <person name="McCubbin A.G."/>
            <person name="Shore J.S."/>
        </authorList>
    </citation>
    <scope>NUCLEOTIDE SEQUENCE</scope>
    <source>
        <strain evidence="8">F60SS</strain>
        <tissue evidence="8">Leaves</tissue>
    </source>
</reference>
<evidence type="ECO:0000259" key="7">
    <source>
        <dbReference type="Pfam" id="PF00892"/>
    </source>
</evidence>
<feature type="transmembrane region" description="Helical" evidence="6">
    <location>
        <begin position="85"/>
        <end position="108"/>
    </location>
</feature>
<dbReference type="GO" id="GO:0022857">
    <property type="term" value="F:transmembrane transporter activity"/>
    <property type="evidence" value="ECO:0007669"/>
    <property type="project" value="InterPro"/>
</dbReference>
<dbReference type="InterPro" id="IPR000620">
    <property type="entry name" value="EamA_dom"/>
</dbReference>
<gene>
    <name evidence="8" type="ORF">Tsubulata_030833</name>
</gene>
<dbReference type="GO" id="GO:0016020">
    <property type="term" value="C:membrane"/>
    <property type="evidence" value="ECO:0007669"/>
    <property type="project" value="UniProtKB-SubCell"/>
</dbReference>
<evidence type="ECO:0000256" key="2">
    <source>
        <dbReference type="ARBA" id="ARBA00007635"/>
    </source>
</evidence>
<evidence type="ECO:0000256" key="4">
    <source>
        <dbReference type="ARBA" id="ARBA00022989"/>
    </source>
</evidence>
<dbReference type="SUPFAM" id="SSF103481">
    <property type="entry name" value="Multidrug resistance efflux transporter EmrE"/>
    <property type="match status" value="2"/>
</dbReference>
<feature type="transmembrane region" description="Helical" evidence="6">
    <location>
        <begin position="200"/>
        <end position="220"/>
    </location>
</feature>
<protein>
    <recommendedName>
        <fullName evidence="6">WAT1-related protein</fullName>
    </recommendedName>
</protein>
<keyword evidence="4 6" id="KW-1133">Transmembrane helix</keyword>
<evidence type="ECO:0000256" key="1">
    <source>
        <dbReference type="ARBA" id="ARBA00004141"/>
    </source>
</evidence>
<feature type="transmembrane region" description="Helical" evidence="6">
    <location>
        <begin position="21"/>
        <end position="40"/>
    </location>
</feature>
<comment type="subcellular location">
    <subcellularLocation>
        <location evidence="1 6">Membrane</location>
        <topology evidence="1 6">Multi-pass membrane protein</topology>
    </subcellularLocation>
</comment>
<accession>A0A9Q0GIJ2</accession>
<dbReference type="Pfam" id="PF00892">
    <property type="entry name" value="EamA"/>
    <property type="match status" value="2"/>
</dbReference>
<comment type="caution">
    <text evidence="8">The sequence shown here is derived from an EMBL/GenBank/DDBJ whole genome shotgun (WGS) entry which is preliminary data.</text>
</comment>
<comment type="similarity">
    <text evidence="2 6">Belongs to the drug/metabolite transporter (DMT) superfamily. Plant drug/metabolite exporter (P-DME) (TC 2.A.7.4) family.</text>
</comment>
<feature type="transmembrane region" description="Helical" evidence="6">
    <location>
        <begin position="232"/>
        <end position="254"/>
    </location>
</feature>
<evidence type="ECO:0000256" key="5">
    <source>
        <dbReference type="ARBA" id="ARBA00023136"/>
    </source>
</evidence>
<dbReference type="InterPro" id="IPR030184">
    <property type="entry name" value="WAT1-related"/>
</dbReference>
<dbReference type="InterPro" id="IPR037185">
    <property type="entry name" value="EmrE-like"/>
</dbReference>
<reference evidence="8" key="2">
    <citation type="journal article" date="2023" name="Plants (Basel)">
        <title>Annotation of the Turnera subulata (Passifloraceae) Draft Genome Reveals the S-Locus Evolved after the Divergence of Turneroideae from Passifloroideae in a Stepwise Manner.</title>
        <authorList>
            <person name="Henning P.M."/>
            <person name="Roalson E.H."/>
            <person name="Mir W."/>
            <person name="McCubbin A.G."/>
            <person name="Shore J.S."/>
        </authorList>
    </citation>
    <scope>NUCLEOTIDE SEQUENCE</scope>
    <source>
        <strain evidence="8">F60SS</strain>
    </source>
</reference>
<evidence type="ECO:0000256" key="3">
    <source>
        <dbReference type="ARBA" id="ARBA00022692"/>
    </source>
</evidence>
<feature type="domain" description="EamA" evidence="7">
    <location>
        <begin position="23"/>
        <end position="164"/>
    </location>
</feature>
<evidence type="ECO:0000313" key="8">
    <source>
        <dbReference type="EMBL" id="KAJ4848961.1"/>
    </source>
</evidence>
<dbReference type="OrthoDB" id="1728340at2759"/>
<dbReference type="PANTHER" id="PTHR31218">
    <property type="entry name" value="WAT1-RELATED PROTEIN"/>
    <property type="match status" value="1"/>
</dbReference>
<name>A0A9Q0GIJ2_9ROSI</name>
<keyword evidence="3 6" id="KW-0812">Transmembrane</keyword>
<feature type="transmembrane region" description="Helical" evidence="6">
    <location>
        <begin position="52"/>
        <end position="73"/>
    </location>
</feature>
<feature type="transmembrane region" description="Helical" evidence="6">
    <location>
        <begin position="114"/>
        <end position="136"/>
    </location>
</feature>
<keyword evidence="5 6" id="KW-0472">Membrane</keyword>
<evidence type="ECO:0000256" key="6">
    <source>
        <dbReference type="RuleBase" id="RU363077"/>
    </source>
</evidence>
<feature type="domain" description="EamA" evidence="7">
    <location>
        <begin position="202"/>
        <end position="340"/>
    </location>
</feature>
<proteinExistence type="inferred from homology"/>
<feature type="transmembrane region" description="Helical" evidence="6">
    <location>
        <begin position="323"/>
        <end position="342"/>
    </location>
</feature>
<dbReference type="AlphaFoldDB" id="A0A9Q0GIJ2"/>
<sequence>MEKDQTSGGGWGSAGVVLNKMRAYILVVCLQFGMAGTYIISMVSLNHGMNRYVLITYRNAIAAVVIAPFALLLERKTRPKVTLPIFWRIMALGCLDPILCQGFAFLGMQYTSATFASAIMNAVPSITFVMALILRLESIRIKERRSQAKIVGTLVTLGGAMLMTLYKGPVIDLLVWSNNSKSKTTSHQSPNATASSPKHFLLGTLLLLVACVAWSGFYTLQSTTVKKFPAELTLTCLICLSGAVQTLVVALIVAHHPADWALGLDSRLLASVYLGVVSSGLAYYVQGVVMKTRGPVFVTSFNPLCMIIVAALGSVILAEQIHLGSIIGGIVIAIGLYSVVWGKSKDYASPVSSSATMKSDAQELPITTTNSAKLVIVENGN</sequence>
<feature type="transmembrane region" description="Helical" evidence="6">
    <location>
        <begin position="266"/>
        <end position="285"/>
    </location>
</feature>
<feature type="transmembrane region" description="Helical" evidence="6">
    <location>
        <begin position="148"/>
        <end position="166"/>
    </location>
</feature>
<feature type="transmembrane region" description="Helical" evidence="6">
    <location>
        <begin position="297"/>
        <end position="317"/>
    </location>
</feature>
<dbReference type="EMBL" id="JAKUCV010000735">
    <property type="protein sequence ID" value="KAJ4848961.1"/>
    <property type="molecule type" value="Genomic_DNA"/>
</dbReference>